<feature type="non-terminal residue" evidence="11">
    <location>
        <position position="1"/>
    </location>
</feature>
<dbReference type="GO" id="GO:0034625">
    <property type="term" value="P:fatty acid elongation, monounsaturated fatty acid"/>
    <property type="evidence" value="ECO:0007669"/>
    <property type="project" value="TreeGrafter"/>
</dbReference>
<feature type="transmembrane region" description="Helical" evidence="10">
    <location>
        <begin position="256"/>
        <end position="281"/>
    </location>
</feature>
<protein>
    <recommendedName>
        <fullName evidence="10">Elongation of very long chain fatty acids protein</fullName>
        <ecNumber evidence="10">2.3.1.199</ecNumber>
    </recommendedName>
    <alternativeName>
        <fullName evidence="10">Very-long-chain 3-oxoacyl-CoA synthase</fullName>
    </alternativeName>
</protein>
<organism evidence="11 12">
    <name type="scientific">Polypterus senegalus</name>
    <name type="common">Senegal bichir</name>
    <dbReference type="NCBI Taxonomy" id="55291"/>
    <lineage>
        <taxon>Eukaryota</taxon>
        <taxon>Metazoa</taxon>
        <taxon>Chordata</taxon>
        <taxon>Craniata</taxon>
        <taxon>Vertebrata</taxon>
        <taxon>Euteleostomi</taxon>
        <taxon>Actinopterygii</taxon>
        <taxon>Polypteriformes</taxon>
        <taxon>Polypteridae</taxon>
        <taxon>Polypterus</taxon>
    </lineage>
</organism>
<dbReference type="GO" id="GO:0034626">
    <property type="term" value="P:fatty acid elongation, polyunsaturated fatty acid"/>
    <property type="evidence" value="ECO:0007669"/>
    <property type="project" value="TreeGrafter"/>
</dbReference>
<dbReference type="GO" id="GO:0005789">
    <property type="term" value="C:endoplasmic reticulum membrane"/>
    <property type="evidence" value="ECO:0007669"/>
    <property type="project" value="TreeGrafter"/>
</dbReference>
<comment type="caution">
    <text evidence="11">The sequence shown here is derived from an EMBL/GenBank/DDBJ whole genome shotgun (WGS) entry which is preliminary data.</text>
</comment>
<proteinExistence type="inferred from homology"/>
<evidence type="ECO:0000256" key="10">
    <source>
        <dbReference type="RuleBase" id="RU361115"/>
    </source>
</evidence>
<dbReference type="GO" id="GO:0042761">
    <property type="term" value="P:very long-chain fatty acid biosynthetic process"/>
    <property type="evidence" value="ECO:0007669"/>
    <property type="project" value="TreeGrafter"/>
</dbReference>
<accession>A0A8X7X7B5</accession>
<keyword evidence="8 10" id="KW-0472">Membrane</keyword>
<dbReference type="Proteomes" id="UP000886611">
    <property type="component" value="Unassembled WGS sequence"/>
</dbReference>
<dbReference type="GO" id="GO:0009922">
    <property type="term" value="F:fatty acid elongase activity"/>
    <property type="evidence" value="ECO:0007669"/>
    <property type="project" value="UniProtKB-EC"/>
</dbReference>
<comment type="catalytic activity">
    <reaction evidence="10">
        <text>a very-long-chain acyl-CoA + malonyl-CoA + H(+) = a very-long-chain 3-oxoacyl-CoA + CO2 + CoA</text>
        <dbReference type="Rhea" id="RHEA:32727"/>
        <dbReference type="ChEBI" id="CHEBI:15378"/>
        <dbReference type="ChEBI" id="CHEBI:16526"/>
        <dbReference type="ChEBI" id="CHEBI:57287"/>
        <dbReference type="ChEBI" id="CHEBI:57384"/>
        <dbReference type="ChEBI" id="CHEBI:90725"/>
        <dbReference type="ChEBI" id="CHEBI:90736"/>
        <dbReference type="EC" id="2.3.1.199"/>
    </reaction>
</comment>
<evidence type="ECO:0000256" key="2">
    <source>
        <dbReference type="ARBA" id="ARBA00022516"/>
    </source>
</evidence>
<dbReference type="EMBL" id="JAATIS010004040">
    <property type="protein sequence ID" value="KAG2462454.1"/>
    <property type="molecule type" value="Genomic_DNA"/>
</dbReference>
<feature type="transmembrane region" description="Helical" evidence="10">
    <location>
        <begin position="293"/>
        <end position="315"/>
    </location>
</feature>
<comment type="similarity">
    <text evidence="10">Belongs to the ELO family.</text>
</comment>
<dbReference type="Pfam" id="PF01151">
    <property type="entry name" value="ELO"/>
    <property type="match status" value="1"/>
</dbReference>
<dbReference type="GO" id="GO:0019367">
    <property type="term" value="P:fatty acid elongation, saturated fatty acid"/>
    <property type="evidence" value="ECO:0007669"/>
    <property type="project" value="TreeGrafter"/>
</dbReference>
<dbReference type="InterPro" id="IPR030457">
    <property type="entry name" value="ELO_CS"/>
</dbReference>
<feature type="non-terminal residue" evidence="11">
    <location>
        <position position="325"/>
    </location>
</feature>
<reference evidence="11 12" key="1">
    <citation type="journal article" date="2021" name="Cell">
        <title>Tracing the genetic footprints of vertebrate landing in non-teleost ray-finned fishes.</title>
        <authorList>
            <person name="Bi X."/>
            <person name="Wang K."/>
            <person name="Yang L."/>
            <person name="Pan H."/>
            <person name="Jiang H."/>
            <person name="Wei Q."/>
            <person name="Fang M."/>
            <person name="Yu H."/>
            <person name="Zhu C."/>
            <person name="Cai Y."/>
            <person name="He Y."/>
            <person name="Gan X."/>
            <person name="Zeng H."/>
            <person name="Yu D."/>
            <person name="Zhu Y."/>
            <person name="Jiang H."/>
            <person name="Qiu Q."/>
            <person name="Yang H."/>
            <person name="Zhang Y.E."/>
            <person name="Wang W."/>
            <person name="Zhu M."/>
            <person name="He S."/>
            <person name="Zhang G."/>
        </authorList>
    </citation>
    <scope>NUCLEOTIDE SEQUENCE [LARGE SCALE GENOMIC DNA]</scope>
    <source>
        <strain evidence="11">Bchr_013</strain>
    </source>
</reference>
<keyword evidence="2 10" id="KW-0444">Lipid biosynthesis</keyword>
<name>A0A8X7X7B5_POLSE</name>
<dbReference type="PROSITE" id="PS01188">
    <property type="entry name" value="ELO"/>
    <property type="match status" value="1"/>
</dbReference>
<feature type="transmembrane region" description="Helical" evidence="10">
    <location>
        <begin position="223"/>
        <end position="244"/>
    </location>
</feature>
<keyword evidence="4 10" id="KW-0812">Transmembrane</keyword>
<feature type="transmembrane region" description="Helical" evidence="10">
    <location>
        <begin position="95"/>
        <end position="112"/>
    </location>
</feature>
<comment type="subcellular location">
    <subcellularLocation>
        <location evidence="1">Membrane</location>
        <topology evidence="1">Multi-pass membrane protein</topology>
    </subcellularLocation>
</comment>
<keyword evidence="3 10" id="KW-0808">Transferase</keyword>
<feature type="transmembrane region" description="Helical" evidence="10">
    <location>
        <begin position="198"/>
        <end position="217"/>
    </location>
</feature>
<dbReference type="InterPro" id="IPR002076">
    <property type="entry name" value="ELO_fam"/>
</dbReference>
<keyword evidence="6 10" id="KW-1133">Transmembrane helix</keyword>
<evidence type="ECO:0000256" key="7">
    <source>
        <dbReference type="ARBA" id="ARBA00023098"/>
    </source>
</evidence>
<dbReference type="AlphaFoldDB" id="A0A8X7X7B5"/>
<dbReference type="EC" id="2.3.1.199" evidence="10"/>
<sequence length="325" mass="37593">MGGRELSNRQPAQTQVWSLFLVGVSPSPRPSFCVKWRCRERRVHSFGSISPVNGAFIMMTNESHDSLSQYEYDFERSFDEREAIQWMQENWSKSFLFSAVYAAVIFGGQHFMKERQKMELRRPLVIWSLSLAVFSIVGALRSGKYMLHILNTSGFKQSVCDQSFYNGPISKFWAYAFVLSKAPELGDTVFIVLRKQRLIFLHWYHHITVLLYSWYSYKDKVAGGGWFMTMNFIVHAVMYSYYAARAAGVRVPRSCAMVVTSMQISQMVMGITVSGMVFLWMGEGDCHSYPDNVFLASLMYLSYLILFASFFYQTYLKDRSKVKKS</sequence>
<evidence type="ECO:0000256" key="1">
    <source>
        <dbReference type="ARBA" id="ARBA00004141"/>
    </source>
</evidence>
<keyword evidence="7 10" id="KW-0443">Lipid metabolism</keyword>
<feature type="transmembrane region" description="Helical" evidence="10">
    <location>
        <begin position="124"/>
        <end position="140"/>
    </location>
</feature>
<dbReference type="PANTHER" id="PTHR11157">
    <property type="entry name" value="FATTY ACID ACYL TRANSFERASE-RELATED"/>
    <property type="match status" value="1"/>
</dbReference>
<keyword evidence="5 10" id="KW-0276">Fatty acid metabolism</keyword>
<evidence type="ECO:0000256" key="3">
    <source>
        <dbReference type="ARBA" id="ARBA00022679"/>
    </source>
</evidence>
<evidence type="ECO:0000256" key="8">
    <source>
        <dbReference type="ARBA" id="ARBA00023136"/>
    </source>
</evidence>
<dbReference type="GO" id="GO:0030148">
    <property type="term" value="P:sphingolipid biosynthetic process"/>
    <property type="evidence" value="ECO:0007669"/>
    <property type="project" value="TreeGrafter"/>
</dbReference>
<evidence type="ECO:0000256" key="9">
    <source>
        <dbReference type="ARBA" id="ARBA00023160"/>
    </source>
</evidence>
<evidence type="ECO:0000256" key="6">
    <source>
        <dbReference type="ARBA" id="ARBA00022989"/>
    </source>
</evidence>
<evidence type="ECO:0000313" key="12">
    <source>
        <dbReference type="Proteomes" id="UP000886611"/>
    </source>
</evidence>
<gene>
    <name evidence="11" type="primary">Elovl6_0</name>
    <name evidence="11" type="ORF">GTO96_0001343</name>
</gene>
<keyword evidence="9 10" id="KW-0275">Fatty acid biosynthesis</keyword>
<evidence type="ECO:0000256" key="5">
    <source>
        <dbReference type="ARBA" id="ARBA00022832"/>
    </source>
</evidence>
<dbReference type="PANTHER" id="PTHR11157:SF68">
    <property type="entry name" value="ELONGATION OF VERY LONG CHAIN FATTY ACIDS PROTEIN 3"/>
    <property type="match status" value="1"/>
</dbReference>
<keyword evidence="12" id="KW-1185">Reference proteome</keyword>
<evidence type="ECO:0000313" key="11">
    <source>
        <dbReference type="EMBL" id="KAG2462454.1"/>
    </source>
</evidence>
<evidence type="ECO:0000256" key="4">
    <source>
        <dbReference type="ARBA" id="ARBA00022692"/>
    </source>
</evidence>